<dbReference type="Proteomes" id="UP000220922">
    <property type="component" value="Unassembled WGS sequence"/>
</dbReference>
<dbReference type="OrthoDB" id="9805504at2"/>
<dbReference type="InterPro" id="IPR011009">
    <property type="entry name" value="Kinase-like_dom_sf"/>
</dbReference>
<protein>
    <recommendedName>
        <fullName evidence="1">Protein kinase domain-containing protein</fullName>
    </recommendedName>
</protein>
<dbReference type="PANTHER" id="PTHR24345">
    <property type="entry name" value="SERINE/THREONINE-PROTEIN KINASE PLK"/>
    <property type="match status" value="1"/>
</dbReference>
<keyword evidence="3" id="KW-1185">Reference proteome</keyword>
<dbReference type="GO" id="GO:0005524">
    <property type="term" value="F:ATP binding"/>
    <property type="evidence" value="ECO:0007669"/>
    <property type="project" value="InterPro"/>
</dbReference>
<dbReference type="PROSITE" id="PS00109">
    <property type="entry name" value="PROTEIN_KINASE_TYR"/>
    <property type="match status" value="1"/>
</dbReference>
<dbReference type="EMBL" id="LYXE01000138">
    <property type="protein sequence ID" value="PDV97460.1"/>
    <property type="molecule type" value="Genomic_DNA"/>
</dbReference>
<reference evidence="2 3" key="1">
    <citation type="submission" date="2016-05" db="EMBL/GenBank/DDBJ databases">
        <authorList>
            <person name="Lavstsen T."/>
            <person name="Jespersen J.S."/>
        </authorList>
    </citation>
    <scope>NUCLEOTIDE SEQUENCE [LARGE SCALE GENOMIC DNA]</scope>
    <source>
        <strain evidence="2 3">B7-9</strain>
    </source>
</reference>
<dbReference type="PROSITE" id="PS50011">
    <property type="entry name" value="PROTEIN_KINASE_DOM"/>
    <property type="match status" value="1"/>
</dbReference>
<sequence>MQAILADGSTVTCSDTPFAEGGDGILFFSSDGVSVIKLYKTPEPWRIHATEAVLNRFNAVKEHTYWEQFFAWPNAMVIKPSVGIRMRKIAEQRPMSHFVNWKFRSRLLQPQDRGSWQGYVAAAIKVARLVKRLHQFGLCHSDLSENNIFLNPVNGQVTLLDCDGLVVPDQLPPVVIGTRGYMAPEIVTGAAAPSIDADLHALAVVIYRLLFIIDPFRGPKKHHNDPAIDDELMYGQKALFIEHPTDHSNRPASNFPSTRLLGEGVHKLFQRTFVEHLKNPSRRPRAAEWERALIQMYDRIVPCANPTCVFKSFALLEQSPCCPWCKTPMRHPSGQIPLLHLYKKVGKTWDREGSYTIIGSEGRTLHTWHANSSASPGPTTDAAVQAQIMYDSGSRTWRINNYNLRSLSRMTSPPQREPLGTGFSHALHKGDMLILDDKENARIAYVDFLRLP</sequence>
<evidence type="ECO:0000313" key="3">
    <source>
        <dbReference type="Proteomes" id="UP000220922"/>
    </source>
</evidence>
<name>A0A2H3KI30_9CHLR</name>
<evidence type="ECO:0000313" key="2">
    <source>
        <dbReference type="EMBL" id="PDV97460.1"/>
    </source>
</evidence>
<organism evidence="2 3">
    <name type="scientific">Candidatus Chloroploca asiatica</name>
    <dbReference type="NCBI Taxonomy" id="1506545"/>
    <lineage>
        <taxon>Bacteria</taxon>
        <taxon>Bacillati</taxon>
        <taxon>Chloroflexota</taxon>
        <taxon>Chloroflexia</taxon>
        <taxon>Chloroflexales</taxon>
        <taxon>Chloroflexineae</taxon>
        <taxon>Oscillochloridaceae</taxon>
        <taxon>Candidatus Chloroploca</taxon>
    </lineage>
</organism>
<dbReference type="RefSeq" id="WP_097654437.1">
    <property type="nucleotide sequence ID" value="NZ_LYXE01000138.1"/>
</dbReference>
<gene>
    <name evidence="2" type="ORF">A9Q02_22495</name>
</gene>
<dbReference type="AlphaFoldDB" id="A0A2H3KI30"/>
<dbReference type="InterPro" id="IPR008266">
    <property type="entry name" value="Tyr_kinase_AS"/>
</dbReference>
<dbReference type="Gene3D" id="1.10.510.10">
    <property type="entry name" value="Transferase(Phosphotransferase) domain 1"/>
    <property type="match status" value="1"/>
</dbReference>
<accession>A0A2H3KI30</accession>
<dbReference type="GO" id="GO:0004672">
    <property type="term" value="F:protein kinase activity"/>
    <property type="evidence" value="ECO:0007669"/>
    <property type="project" value="InterPro"/>
</dbReference>
<feature type="domain" description="Protein kinase" evidence="1">
    <location>
        <begin position="12"/>
        <end position="294"/>
    </location>
</feature>
<dbReference type="InterPro" id="IPR000719">
    <property type="entry name" value="Prot_kinase_dom"/>
</dbReference>
<evidence type="ECO:0000259" key="1">
    <source>
        <dbReference type="PROSITE" id="PS50011"/>
    </source>
</evidence>
<dbReference type="Pfam" id="PF00069">
    <property type="entry name" value="Pkinase"/>
    <property type="match status" value="1"/>
</dbReference>
<dbReference type="SUPFAM" id="SSF56112">
    <property type="entry name" value="Protein kinase-like (PK-like)"/>
    <property type="match status" value="1"/>
</dbReference>
<proteinExistence type="predicted"/>
<comment type="caution">
    <text evidence="2">The sequence shown here is derived from an EMBL/GenBank/DDBJ whole genome shotgun (WGS) entry which is preliminary data.</text>
</comment>